<evidence type="ECO:0000313" key="15">
    <source>
        <dbReference type="Proteomes" id="UP000799772"/>
    </source>
</evidence>
<evidence type="ECO:0000256" key="8">
    <source>
        <dbReference type="ARBA" id="ARBA00038387"/>
    </source>
</evidence>
<dbReference type="GO" id="GO:0051028">
    <property type="term" value="P:mRNA transport"/>
    <property type="evidence" value="ECO:0007669"/>
    <property type="project" value="UniProtKB-KW"/>
</dbReference>
<evidence type="ECO:0000313" key="14">
    <source>
        <dbReference type="EMBL" id="KAF2102690.1"/>
    </source>
</evidence>
<evidence type="ECO:0000259" key="13">
    <source>
        <dbReference type="Pfam" id="PF21093"/>
    </source>
</evidence>
<evidence type="ECO:0000256" key="9">
    <source>
        <dbReference type="ARBA" id="ARBA00040174"/>
    </source>
</evidence>
<evidence type="ECO:0000256" key="10">
    <source>
        <dbReference type="SAM" id="MobiDB-lite"/>
    </source>
</evidence>
<evidence type="ECO:0000259" key="11">
    <source>
        <dbReference type="Pfam" id="PF10487"/>
    </source>
</evidence>
<feature type="domain" description="Nucleoporin Nup188 N-terminal subdomain III" evidence="13">
    <location>
        <begin position="749"/>
        <end position="1118"/>
    </location>
</feature>
<organism evidence="14 15">
    <name type="scientific">Rhizodiscina lignyota</name>
    <dbReference type="NCBI Taxonomy" id="1504668"/>
    <lineage>
        <taxon>Eukaryota</taxon>
        <taxon>Fungi</taxon>
        <taxon>Dikarya</taxon>
        <taxon>Ascomycota</taxon>
        <taxon>Pezizomycotina</taxon>
        <taxon>Dothideomycetes</taxon>
        <taxon>Pleosporomycetidae</taxon>
        <taxon>Aulographales</taxon>
        <taxon>Rhizodiscinaceae</taxon>
        <taxon>Rhizodiscina</taxon>
    </lineage>
</organism>
<keyword evidence="6" id="KW-0906">Nuclear pore complex</keyword>
<evidence type="ECO:0000256" key="2">
    <source>
        <dbReference type="ARBA" id="ARBA00022448"/>
    </source>
</evidence>
<feature type="domain" description="Nuclear pore protein Nup188 C-terminal" evidence="12">
    <location>
        <begin position="1418"/>
        <end position="1797"/>
    </location>
</feature>
<comment type="subcellular location">
    <subcellularLocation>
        <location evidence="1">Nucleus</location>
        <location evidence="1">Nuclear pore complex</location>
    </subcellularLocation>
</comment>
<dbReference type="InterPro" id="IPR018864">
    <property type="entry name" value="Nucleoporin_Nup188_N"/>
</dbReference>
<keyword evidence="5" id="KW-0811">Translocation</keyword>
<evidence type="ECO:0000256" key="3">
    <source>
        <dbReference type="ARBA" id="ARBA00022816"/>
    </source>
</evidence>
<evidence type="ECO:0000256" key="6">
    <source>
        <dbReference type="ARBA" id="ARBA00023132"/>
    </source>
</evidence>
<feature type="region of interest" description="Disordered" evidence="10">
    <location>
        <begin position="122"/>
        <end position="144"/>
    </location>
</feature>
<dbReference type="GO" id="GO:0044611">
    <property type="term" value="C:nuclear pore inner ring"/>
    <property type="evidence" value="ECO:0007669"/>
    <property type="project" value="TreeGrafter"/>
</dbReference>
<dbReference type="Gene3D" id="1.25.10.70">
    <property type="match status" value="1"/>
</dbReference>
<evidence type="ECO:0000256" key="4">
    <source>
        <dbReference type="ARBA" id="ARBA00022927"/>
    </source>
</evidence>
<keyword evidence="7" id="KW-0539">Nucleus</keyword>
<feature type="domain" description="Nucleoporin Nup188 N-terminal" evidence="11">
    <location>
        <begin position="147"/>
        <end position="387"/>
    </location>
</feature>
<evidence type="ECO:0000256" key="1">
    <source>
        <dbReference type="ARBA" id="ARBA00004567"/>
    </source>
</evidence>
<dbReference type="InterPro" id="IPR044840">
    <property type="entry name" value="Nup188"/>
</dbReference>
<keyword evidence="15" id="KW-1185">Reference proteome</keyword>
<dbReference type="GO" id="GO:0006405">
    <property type="term" value="P:RNA export from nucleus"/>
    <property type="evidence" value="ECO:0007669"/>
    <property type="project" value="TreeGrafter"/>
</dbReference>
<evidence type="ECO:0000256" key="7">
    <source>
        <dbReference type="ARBA" id="ARBA00023242"/>
    </source>
</evidence>
<feature type="non-terminal residue" evidence="14">
    <location>
        <position position="1"/>
    </location>
</feature>
<dbReference type="PANTHER" id="PTHR31431:SF1">
    <property type="entry name" value="NUCLEOPORIN NUP188"/>
    <property type="match status" value="1"/>
</dbReference>
<evidence type="ECO:0000259" key="12">
    <source>
        <dbReference type="Pfam" id="PF18378"/>
    </source>
</evidence>
<dbReference type="GO" id="GO:0006606">
    <property type="term" value="P:protein import into nucleus"/>
    <property type="evidence" value="ECO:0007669"/>
    <property type="project" value="TreeGrafter"/>
</dbReference>
<keyword evidence="4" id="KW-0653">Protein transport</keyword>
<proteinExistence type="inferred from homology"/>
<comment type="caution">
    <text evidence="14">The sequence shown here is derived from an EMBL/GenBank/DDBJ whole genome shotgun (WGS) entry which is preliminary data.</text>
</comment>
<dbReference type="Pfam" id="PF18378">
    <property type="entry name" value="Nup188_C"/>
    <property type="match status" value="1"/>
</dbReference>
<dbReference type="OrthoDB" id="102511at2759"/>
<dbReference type="Proteomes" id="UP000799772">
    <property type="component" value="Unassembled WGS sequence"/>
</dbReference>
<dbReference type="InterPro" id="IPR048883">
    <property type="entry name" value="Nup188_N-subdom_III"/>
</dbReference>
<keyword evidence="3" id="KW-0509">mRNA transport</keyword>
<dbReference type="Pfam" id="PF21093">
    <property type="entry name" value="Nup188_N-subdom_III"/>
    <property type="match status" value="1"/>
</dbReference>
<dbReference type="PANTHER" id="PTHR31431">
    <property type="entry name" value="NUCLEOPORIN NUP188 HOMOLOG"/>
    <property type="match status" value="1"/>
</dbReference>
<sequence length="1805" mass="199213">SWKHAYELLSEPRTAIASFILQEFLKDGYAINVLRRWLEPLDQDDAAKAQAKRDFITKTSSASFSHPSANEIKEDASWLAKEITLDELSALRIAILEVRERPIAQLQRDSAGAGVQNVVQGSTFGSSTTGPTTSDLDIPQTSFASKEERRSRLLQTYMSERVHVVKIGDLLQRLKSKNGYRLGDEIAPVWLIDVRASISGSTRTGGAELWSQTTRIIQAAKKRFDHLFDIPWLRESVEYQVNPTVEECWVWTCLSEMNAMLQFLFFSLQQSETIPNAQPILEWFQFVGQNQFFQNVAATSPSQQPAVVQLQALAAVISISIFRLPALARLMVAFSESGSTNDTREFETSFICQTTCIADLQTIFLDAIELGPSPAAPALLLWALLAFMLNDIANLSAEKRRQSIAYDTDSTRSRRESMTADPITAVERGVEVIRMTINAEQPFAELGAAAADRCQAYEVISMLGSALQETLAFGVDDMIQRSARSVMLELLDMTEPTAGYTPNIVAAALALIGGSQRSWDSLVKEHLNTITDGFAKEGSLARRLEMEAQKRYPLEPAPFLQFTKLSTQLSTTPAGNNMSTLVELQRLPTFTQAMPLEFQSYSLPLYDTDVNIIKLDVNLQLFRPKRAAIGWSQISSTMVRGNDHAEIFIPSETQGIVISLVRPLVVLWHHKHSALQYLTNWLSTLVAGSGWIETASDSAISLQAAGEIISLFATFVQASKSGIRESDGSELTTASMLGCLEGLHDPLHSDRDFMNIVFDIFEQQLRSHALHPGVDGSIDLLVSCALFLVGVTDLCPGRVWSFISRSQLLELDGSGGNLVTIVEATEMVNGQYDLVIATIRLFEALVEEAIRSVLARKATRTSTRFGQDLSFDVTPDRSISDILLAFTKTLTGLFGSSTEWRFASIEDKFEMNTSILRVFGKVISYTYGFDDISEKPSKLTAVLNDSAQYIVDAFLTTSTNDLVSRPLLQILVDAAGVPYERLPKSLNLSWSTQSQSALRFLVLLLRTNSFLGLLKPAIESKLIQMTSTNVRLFAACPACRAQMLMLFTELVKSAGRSEKEPPSLFGNIRADAAKSFLALLTDLAQSNESIQTQIAVWDFLSAIISSKQQWFSIFVLTGTSPRDNLKARSSGAPTTKTLFQVALEHASDLITLNPELAVSILTFVNISQNYWPRVIREIRKHPSFEDGVLAYVGILQRNERERDPERLTQSCHETRIASIIAEILAMCLHFARQLGDISVAEKMAPKLSYYKEFGVATPRYNNSLHTNLKKNLEAKYPGCKIHNLKRTDLNPAEFGESFYYDLDFAAKVLDFDAHWAKEQSIRREFPIANVDLSLVEAQMELLNSWKLLASELSILSGQIKLPEGLLTGVIQRCLEANSSTDNPPDIFDRLIQVRADFAFVLLQKLLRTSAPLAEMKPLFECAWTATLSAGVDFEFAFSGSNTGYYRTLLKILFLTLKPHLGLSKVPRSSDPSSALIQQPQMGPTLLGVLDRVVAQGFRSLATQLHEDPNSVNPGDFILITALLQSILRVKDVTMLYTEIVIILTNHNVTRYATNLFSWADQLALDSSSNGPGDPVYGELSVLFLLELSTVQPMAETMAIEAVLAQLSAAKLCQYFQRGQGMGPFDEPVRLFTIWSKGILPLALNLLGAIGAPVAAEIATFLNQFAPQMARNARSLETRAVTVSRRGAGPIPGAITLGLANETHTLALISYGLDRAREAGAAVGVVSSDIPSLEWDAAGVRDDLQTLMNGRKGLADRIVAVTEGEEAIMRVDPVADKHADNQLEEKIVVEFQGALRCLGVENGDGK</sequence>
<protein>
    <recommendedName>
        <fullName evidence="9">Nucleoporin NUP188</fullName>
    </recommendedName>
</protein>
<dbReference type="Pfam" id="PF10487">
    <property type="entry name" value="Nup188_N"/>
    <property type="match status" value="1"/>
</dbReference>
<dbReference type="InterPro" id="IPR041634">
    <property type="entry name" value="Nup188_C"/>
</dbReference>
<dbReference type="EMBL" id="ML978122">
    <property type="protein sequence ID" value="KAF2102690.1"/>
    <property type="molecule type" value="Genomic_DNA"/>
</dbReference>
<comment type="similarity">
    <text evidence="8">Belongs to the Nup188 family.</text>
</comment>
<name>A0A9P4INW8_9PEZI</name>
<dbReference type="GO" id="GO:0017056">
    <property type="term" value="F:structural constituent of nuclear pore"/>
    <property type="evidence" value="ECO:0007669"/>
    <property type="project" value="InterPro"/>
</dbReference>
<gene>
    <name evidence="14" type="ORF">NA57DRAFT_33486</name>
</gene>
<reference evidence="14" key="1">
    <citation type="journal article" date="2020" name="Stud. Mycol.">
        <title>101 Dothideomycetes genomes: a test case for predicting lifestyles and emergence of pathogens.</title>
        <authorList>
            <person name="Haridas S."/>
            <person name="Albert R."/>
            <person name="Binder M."/>
            <person name="Bloem J."/>
            <person name="Labutti K."/>
            <person name="Salamov A."/>
            <person name="Andreopoulos B."/>
            <person name="Baker S."/>
            <person name="Barry K."/>
            <person name="Bills G."/>
            <person name="Bluhm B."/>
            <person name="Cannon C."/>
            <person name="Castanera R."/>
            <person name="Culley D."/>
            <person name="Daum C."/>
            <person name="Ezra D."/>
            <person name="Gonzalez J."/>
            <person name="Henrissat B."/>
            <person name="Kuo A."/>
            <person name="Liang C."/>
            <person name="Lipzen A."/>
            <person name="Lutzoni F."/>
            <person name="Magnuson J."/>
            <person name="Mondo S."/>
            <person name="Nolan M."/>
            <person name="Ohm R."/>
            <person name="Pangilinan J."/>
            <person name="Park H.-J."/>
            <person name="Ramirez L."/>
            <person name="Alfaro M."/>
            <person name="Sun H."/>
            <person name="Tritt A."/>
            <person name="Yoshinaga Y."/>
            <person name="Zwiers L.-H."/>
            <person name="Turgeon B."/>
            <person name="Goodwin S."/>
            <person name="Spatafora J."/>
            <person name="Crous P."/>
            <person name="Grigoriev I."/>
        </authorList>
    </citation>
    <scope>NUCLEOTIDE SEQUENCE</scope>
    <source>
        <strain evidence="14">CBS 133067</strain>
    </source>
</reference>
<keyword evidence="2" id="KW-0813">Transport</keyword>
<accession>A0A9P4INW8</accession>
<feature type="compositionally biased region" description="Low complexity" evidence="10">
    <location>
        <begin position="122"/>
        <end position="134"/>
    </location>
</feature>
<evidence type="ECO:0000256" key="5">
    <source>
        <dbReference type="ARBA" id="ARBA00023010"/>
    </source>
</evidence>